<dbReference type="SMART" id="SM00320">
    <property type="entry name" value="WD40"/>
    <property type="match status" value="1"/>
</dbReference>
<dbReference type="PROSITE" id="PS50082">
    <property type="entry name" value="WD_REPEATS_2"/>
    <property type="match status" value="1"/>
</dbReference>
<feature type="repeat" description="WD" evidence="3">
    <location>
        <begin position="5"/>
        <end position="37"/>
    </location>
</feature>
<dbReference type="InterPro" id="IPR051350">
    <property type="entry name" value="WD_repeat-ST_regulator"/>
</dbReference>
<keyword evidence="5" id="KW-1185">Reference proteome</keyword>
<name>A0A3P7UR56_9BILA</name>
<keyword evidence="1 3" id="KW-0853">WD repeat</keyword>
<keyword evidence="2" id="KW-0677">Repeat</keyword>
<dbReference type="GO" id="GO:0043161">
    <property type="term" value="P:proteasome-mediated ubiquitin-dependent protein catabolic process"/>
    <property type="evidence" value="ECO:0007669"/>
    <property type="project" value="TreeGrafter"/>
</dbReference>
<evidence type="ECO:0000256" key="1">
    <source>
        <dbReference type="ARBA" id="ARBA00022574"/>
    </source>
</evidence>
<proteinExistence type="predicted"/>
<dbReference type="InterPro" id="IPR015943">
    <property type="entry name" value="WD40/YVTN_repeat-like_dom_sf"/>
</dbReference>
<evidence type="ECO:0000256" key="3">
    <source>
        <dbReference type="PROSITE-ProRule" id="PRU00221"/>
    </source>
</evidence>
<dbReference type="PROSITE" id="PS50294">
    <property type="entry name" value="WD_REPEATS_REGION"/>
    <property type="match status" value="1"/>
</dbReference>
<evidence type="ECO:0000313" key="4">
    <source>
        <dbReference type="EMBL" id="VDO25734.1"/>
    </source>
</evidence>
<evidence type="ECO:0000256" key="2">
    <source>
        <dbReference type="ARBA" id="ARBA00022737"/>
    </source>
</evidence>
<dbReference type="InterPro" id="IPR036322">
    <property type="entry name" value="WD40_repeat_dom_sf"/>
</dbReference>
<dbReference type="GO" id="GO:0034657">
    <property type="term" value="C:GID complex"/>
    <property type="evidence" value="ECO:0007669"/>
    <property type="project" value="TreeGrafter"/>
</dbReference>
<dbReference type="PANTHER" id="PTHR22838:SF0">
    <property type="entry name" value="WD REPEAT-CONTAINING PROTEIN 26"/>
    <property type="match status" value="1"/>
</dbReference>
<organism evidence="4 5">
    <name type="scientific">Brugia timori</name>
    <dbReference type="NCBI Taxonomy" id="42155"/>
    <lineage>
        <taxon>Eukaryota</taxon>
        <taxon>Metazoa</taxon>
        <taxon>Ecdysozoa</taxon>
        <taxon>Nematoda</taxon>
        <taxon>Chromadorea</taxon>
        <taxon>Rhabditida</taxon>
        <taxon>Spirurina</taxon>
        <taxon>Spiruromorpha</taxon>
        <taxon>Filarioidea</taxon>
        <taxon>Onchocercidae</taxon>
        <taxon>Brugia</taxon>
    </lineage>
</organism>
<dbReference type="AlphaFoldDB" id="A0A3P7UR56"/>
<evidence type="ECO:0000313" key="5">
    <source>
        <dbReference type="Proteomes" id="UP000280834"/>
    </source>
</evidence>
<dbReference type="PANTHER" id="PTHR22838">
    <property type="entry name" value="WD REPEAT PROTEIN 26-RELATED"/>
    <property type="match status" value="1"/>
</dbReference>
<dbReference type="EMBL" id="UZAG01016081">
    <property type="protein sequence ID" value="VDO25734.1"/>
    <property type="molecule type" value="Genomic_DNA"/>
</dbReference>
<gene>
    <name evidence="4" type="ORF">BTMF_LOCUS7762</name>
</gene>
<dbReference type="SUPFAM" id="SSF50978">
    <property type="entry name" value="WD40 repeat-like"/>
    <property type="match status" value="1"/>
</dbReference>
<accession>A0A3P7UR56</accession>
<dbReference type="Pfam" id="PF00400">
    <property type="entry name" value="WD40"/>
    <property type="match status" value="1"/>
</dbReference>
<protein>
    <submittedName>
        <fullName evidence="4">Uncharacterized protein</fullName>
    </submittedName>
</protein>
<reference evidence="4 5" key="1">
    <citation type="submission" date="2018-11" db="EMBL/GenBank/DDBJ databases">
        <authorList>
            <consortium name="Pathogen Informatics"/>
        </authorList>
    </citation>
    <scope>NUCLEOTIDE SEQUENCE [LARGE SCALE GENOMIC DNA]</scope>
</reference>
<dbReference type="Gene3D" id="2.130.10.10">
    <property type="entry name" value="YVTN repeat-like/Quinoprotein amine dehydrogenase"/>
    <property type="match status" value="1"/>
</dbReference>
<dbReference type="InterPro" id="IPR001680">
    <property type="entry name" value="WD40_rpt"/>
</dbReference>
<dbReference type="Proteomes" id="UP000280834">
    <property type="component" value="Unassembled WGS sequence"/>
</dbReference>
<sequence>MIAKLTGHTARVNAVAWNPRLPQLVSCSDDCTVRIWSPLVGIDPSTIQQN</sequence>